<dbReference type="InterPro" id="IPR002937">
    <property type="entry name" value="Amino_oxidase"/>
</dbReference>
<dbReference type="Pfam" id="PF01593">
    <property type="entry name" value="Amino_oxidase"/>
    <property type="match status" value="1"/>
</dbReference>
<comment type="caution">
    <text evidence="4">The sequence shown here is derived from an EMBL/GenBank/DDBJ whole genome shotgun (WGS) entry which is preliminary data.</text>
</comment>
<keyword evidence="2" id="KW-0560">Oxidoreductase</keyword>
<dbReference type="PANTHER" id="PTHR42923">
    <property type="entry name" value="PROTOPORPHYRINOGEN OXIDASE"/>
    <property type="match status" value="1"/>
</dbReference>
<comment type="cofactor">
    <cofactor evidence="1">
        <name>FAD</name>
        <dbReference type="ChEBI" id="CHEBI:57692"/>
    </cofactor>
</comment>
<dbReference type="EMBL" id="JANUGV010000011">
    <property type="protein sequence ID" value="MCS0610990.1"/>
    <property type="molecule type" value="Genomic_DNA"/>
</dbReference>
<evidence type="ECO:0000313" key="5">
    <source>
        <dbReference type="Proteomes" id="UP001205861"/>
    </source>
</evidence>
<gene>
    <name evidence="4" type="ORF">NX773_22770</name>
</gene>
<name>A0ABT2BR47_9BURK</name>
<dbReference type="PRINTS" id="PR00757">
    <property type="entry name" value="AMINEOXDASEF"/>
</dbReference>
<dbReference type="PANTHER" id="PTHR42923:SF47">
    <property type="entry name" value="BLR3003 PROTEIN"/>
    <property type="match status" value="1"/>
</dbReference>
<accession>A0ABT2BR47</accession>
<dbReference type="SUPFAM" id="SSF51905">
    <property type="entry name" value="FAD/NAD(P)-binding domain"/>
    <property type="match status" value="1"/>
</dbReference>
<evidence type="ECO:0000313" key="4">
    <source>
        <dbReference type="EMBL" id="MCS0610990.1"/>
    </source>
</evidence>
<keyword evidence="5" id="KW-1185">Reference proteome</keyword>
<evidence type="ECO:0000256" key="1">
    <source>
        <dbReference type="ARBA" id="ARBA00001974"/>
    </source>
</evidence>
<sequence>MSDIVVIGAGLAGLACAVALADRGLRVTVVEAGERLGGRAASWTDATTGDMVDIGPHVLHSEYRNMLALLERLGTSRLVCWQRDPLLTIASKPAPVHLRHGPLPPPLSLMPSMVGAPGLSMADLMSMSRLSLHVMRFGEEEIDALDRITAFDFLRREGVSARMIDWWWRFAAMVVTNVPLDRCSAASLMRIHAQLSSYRGLHFGFAGVGLSELYASQAVRAIEAVGGRVLVGRPAARLLGDTDVRGVRLDDGAELHAARVVSAVPPQALGPLLPVRWRGDSAFEIISTIEPSPYVSVYLWFDRHIAMPRFASHQCTPARLNYDYYDLTHIRHGWQARPTVTASNIIYSHRAKGMSDRQIVQATVRELAEIAPQAAAARVVHSAVHHIPMAIPCPIVGFERLRPAARTPVHGLYLAGDWTRTHLPCSMEGAVKSGFTAAQEVLADLGRPAAIAVSPRTCDGLGAIVRPLAVAGRTLPRGP</sequence>
<dbReference type="RefSeq" id="WP_258858520.1">
    <property type="nucleotide sequence ID" value="NZ_JANUGV010000011.1"/>
</dbReference>
<reference evidence="4 5" key="1">
    <citation type="submission" date="2022-08" db="EMBL/GenBank/DDBJ databases">
        <title>Reclassification of Massilia species as members of the genera Telluria, Duganella, Pseudoduganella, Mokoshia gen. nov. and Zemynaea gen. nov. using orthogonal and non-orthogonal genome-based approaches.</title>
        <authorList>
            <person name="Bowman J.P."/>
        </authorList>
    </citation>
    <scope>NUCLEOTIDE SEQUENCE [LARGE SCALE GENOMIC DNA]</scope>
    <source>
        <strain evidence="4 5">JCM 31607</strain>
    </source>
</reference>
<evidence type="ECO:0000259" key="3">
    <source>
        <dbReference type="Pfam" id="PF01593"/>
    </source>
</evidence>
<feature type="domain" description="Amine oxidase" evidence="3">
    <location>
        <begin position="11"/>
        <end position="442"/>
    </location>
</feature>
<dbReference type="InterPro" id="IPR050464">
    <property type="entry name" value="Zeta_carotene_desat/Oxidored"/>
</dbReference>
<protein>
    <submittedName>
        <fullName evidence="4">FAD-dependent oxidoreductase</fullName>
    </submittedName>
</protein>
<dbReference type="Gene3D" id="3.50.50.60">
    <property type="entry name" value="FAD/NAD(P)-binding domain"/>
    <property type="match status" value="1"/>
</dbReference>
<proteinExistence type="predicted"/>
<dbReference type="InterPro" id="IPR036188">
    <property type="entry name" value="FAD/NAD-bd_sf"/>
</dbReference>
<evidence type="ECO:0000256" key="2">
    <source>
        <dbReference type="ARBA" id="ARBA00023002"/>
    </source>
</evidence>
<dbReference type="InterPro" id="IPR001613">
    <property type="entry name" value="Flavin_amine_oxidase"/>
</dbReference>
<dbReference type="Proteomes" id="UP001205861">
    <property type="component" value="Unassembled WGS sequence"/>
</dbReference>
<organism evidence="4 5">
    <name type="scientific">Massilia solisilvae</name>
    <dbReference type="NCBI Taxonomy" id="1811225"/>
    <lineage>
        <taxon>Bacteria</taxon>
        <taxon>Pseudomonadati</taxon>
        <taxon>Pseudomonadota</taxon>
        <taxon>Betaproteobacteria</taxon>
        <taxon>Burkholderiales</taxon>
        <taxon>Oxalobacteraceae</taxon>
        <taxon>Telluria group</taxon>
        <taxon>Massilia</taxon>
    </lineage>
</organism>